<dbReference type="NCBIfam" id="NF006010">
    <property type="entry name" value="PRK08142.1"/>
    <property type="match status" value="1"/>
</dbReference>
<dbReference type="GO" id="GO:0016747">
    <property type="term" value="F:acyltransferase activity, transferring groups other than amino-acyl groups"/>
    <property type="evidence" value="ECO:0007669"/>
    <property type="project" value="InterPro"/>
</dbReference>
<keyword evidence="3" id="KW-1185">Reference proteome</keyword>
<gene>
    <name evidence="2" type="ORF">HLA99_04805</name>
</gene>
<dbReference type="PANTHER" id="PTHR42870">
    <property type="entry name" value="ACETYL-COA C-ACETYLTRANSFERASE"/>
    <property type="match status" value="1"/>
</dbReference>
<dbReference type="Pfam" id="PF22691">
    <property type="entry name" value="Thiolase_C_1"/>
    <property type="match status" value="1"/>
</dbReference>
<dbReference type="SUPFAM" id="SSF53901">
    <property type="entry name" value="Thiolase-like"/>
    <property type="match status" value="1"/>
</dbReference>
<dbReference type="PANTHER" id="PTHR42870:SF1">
    <property type="entry name" value="NON-SPECIFIC LIPID-TRANSFER PROTEIN-LIKE 2"/>
    <property type="match status" value="1"/>
</dbReference>
<evidence type="ECO:0000313" key="3">
    <source>
        <dbReference type="Proteomes" id="UP000543598"/>
    </source>
</evidence>
<dbReference type="InterPro" id="IPR055140">
    <property type="entry name" value="Thiolase_C_2"/>
</dbReference>
<dbReference type="InterPro" id="IPR002155">
    <property type="entry name" value="Thiolase"/>
</dbReference>
<dbReference type="Proteomes" id="UP000543598">
    <property type="component" value="Unassembled WGS sequence"/>
</dbReference>
<dbReference type="InterPro" id="IPR016039">
    <property type="entry name" value="Thiolase-like"/>
</dbReference>
<proteinExistence type="predicted"/>
<evidence type="ECO:0000259" key="1">
    <source>
        <dbReference type="Pfam" id="PF22691"/>
    </source>
</evidence>
<comment type="caution">
    <text evidence="2">The sequence shown here is derived from an EMBL/GenBank/DDBJ whole genome shotgun (WGS) entry which is preliminary data.</text>
</comment>
<accession>A0A7Y2LYM3</accession>
<dbReference type="EMBL" id="JABEMB010000004">
    <property type="protein sequence ID" value="NNH03172.1"/>
    <property type="molecule type" value="Genomic_DNA"/>
</dbReference>
<sequence length="384" mass="39994">MSIRGAAYIVGACECPDRVIPDRSTAQLHAEVAVGALADAGLSLSDVDGFACTGDLDALPLALAEYLGLRRLKYVDSTITGGSSPLVQLGHAAAAIARGQCEVVLISLAQRARSAPGDRDRGGNPEGPFEEVYGLNTMGSYALAAARHMYEFGTTSEQLAWVKVAASTHAQHNPNAFLQNVVTVEEVLASPVLSDPLHRLDSCVVTDGAGAVVLVSAAVKDKLSRRAAKVLGQAETVKGTDNGRIDLTYTGARWTGLRAFEEAGCAPGDIDYASIYDSFTITVIESIEDLGFCEKGEGGRFVQDGGLIAPYGRLPWNTDGGGLSSNHPGKGGMMRLIEAVRQIRGEANPAVQVPDCSLAVVHGTGGQLGTRMGSATVVLGVEDA</sequence>
<protein>
    <submittedName>
        <fullName evidence="2">Thiolase domain-containing protein</fullName>
    </submittedName>
</protein>
<feature type="domain" description="Thiolase C-terminal" evidence="1">
    <location>
        <begin position="244"/>
        <end position="371"/>
    </location>
</feature>
<dbReference type="Gene3D" id="3.40.47.10">
    <property type="match status" value="1"/>
</dbReference>
<dbReference type="AlphaFoldDB" id="A0A7Y2LYM3"/>
<dbReference type="RefSeq" id="WP_167037990.1">
    <property type="nucleotide sequence ID" value="NZ_BAAANA010000001.1"/>
</dbReference>
<dbReference type="PIRSF" id="PIRSF000429">
    <property type="entry name" value="Ac-CoA_Ac_transf"/>
    <property type="match status" value="1"/>
</dbReference>
<dbReference type="CDD" id="cd00829">
    <property type="entry name" value="SCP-x_thiolase"/>
    <property type="match status" value="1"/>
</dbReference>
<name>A0A7Y2LYM3_9MICO</name>
<evidence type="ECO:0000313" key="2">
    <source>
        <dbReference type="EMBL" id="NNH03172.1"/>
    </source>
</evidence>
<organism evidence="2 3">
    <name type="scientific">Microbacterium ulmi</name>
    <dbReference type="NCBI Taxonomy" id="179095"/>
    <lineage>
        <taxon>Bacteria</taxon>
        <taxon>Bacillati</taxon>
        <taxon>Actinomycetota</taxon>
        <taxon>Actinomycetes</taxon>
        <taxon>Micrococcales</taxon>
        <taxon>Microbacteriaceae</taxon>
        <taxon>Microbacterium</taxon>
    </lineage>
</organism>
<reference evidence="2 3" key="1">
    <citation type="submission" date="2020-05" db="EMBL/GenBank/DDBJ databases">
        <title>MicrobeNet Type strains.</title>
        <authorList>
            <person name="Nicholson A.C."/>
        </authorList>
    </citation>
    <scope>NUCLEOTIDE SEQUENCE [LARGE SCALE GENOMIC DNA]</scope>
    <source>
        <strain evidence="2 3">JCM 14282</strain>
    </source>
</reference>